<dbReference type="RefSeq" id="XP_044543101.1">
    <property type="nucleotide sequence ID" value="XM_044687264.1"/>
</dbReference>
<evidence type="ECO:0000313" key="9">
    <source>
        <dbReference type="EMBL" id="KAG2373927.1"/>
    </source>
</evidence>
<dbReference type="InterPro" id="IPR003959">
    <property type="entry name" value="ATPase_AAA_core"/>
</dbReference>
<dbReference type="Pfam" id="PF22606">
    <property type="entry name" value="Cdc6-ORC-like_ATPase_lid"/>
    <property type="match status" value="1"/>
</dbReference>
<dbReference type="GO" id="GO:0005524">
    <property type="term" value="F:ATP binding"/>
    <property type="evidence" value="ECO:0007669"/>
    <property type="project" value="UniProtKB-KW"/>
</dbReference>
<dbReference type="GO" id="GO:0003688">
    <property type="term" value="F:DNA replication origin binding"/>
    <property type="evidence" value="ECO:0007669"/>
    <property type="project" value="TreeGrafter"/>
</dbReference>
<dbReference type="GeneID" id="68104046"/>
<keyword evidence="5 6" id="KW-0539">Nucleus</keyword>
<dbReference type="InterPro" id="IPR003593">
    <property type="entry name" value="AAA+_ATPase"/>
</dbReference>
<dbReference type="Proteomes" id="UP000816034">
    <property type="component" value="Unassembled WGS sequence"/>
</dbReference>
<dbReference type="InterPro" id="IPR054425">
    <property type="entry name" value="Cdc6_ORC1-like_ATPase_lid"/>
</dbReference>
<evidence type="ECO:0000259" key="8">
    <source>
        <dbReference type="SMART" id="SM00382"/>
    </source>
</evidence>
<evidence type="ECO:0000256" key="2">
    <source>
        <dbReference type="ARBA" id="ARBA00008398"/>
    </source>
</evidence>
<accession>A0AA88KIH3</accession>
<comment type="function">
    <text evidence="6">Component of the origin recognition complex (ORC) that binds origins of replication. DNA-binding is ATP-dependent, however specific DNA sequences that define origins of replication have not been identified so far. ORC is required to assemble the pre-replication complex necessary to initiate DNA replication.</text>
</comment>
<dbReference type="InterPro" id="IPR027417">
    <property type="entry name" value="P-loop_NTPase"/>
</dbReference>
<keyword evidence="6" id="KW-0547">Nucleotide-binding</keyword>
<dbReference type="PANTHER" id="PTHR10763:SF23">
    <property type="entry name" value="ORIGIN RECOGNITION COMPLEX SUBUNIT 1"/>
    <property type="match status" value="1"/>
</dbReference>
<evidence type="ECO:0000256" key="1">
    <source>
        <dbReference type="ARBA" id="ARBA00004123"/>
    </source>
</evidence>
<organism evidence="9 10">
    <name type="scientific">Naegleria lovaniensis</name>
    <name type="common">Amoeba</name>
    <dbReference type="NCBI Taxonomy" id="51637"/>
    <lineage>
        <taxon>Eukaryota</taxon>
        <taxon>Discoba</taxon>
        <taxon>Heterolobosea</taxon>
        <taxon>Tetramitia</taxon>
        <taxon>Eutetramitia</taxon>
        <taxon>Vahlkampfiidae</taxon>
        <taxon>Naegleria</taxon>
    </lineage>
</organism>
<gene>
    <name evidence="9" type="ORF">C9374_011592</name>
</gene>
<dbReference type="Gene3D" id="3.40.50.300">
    <property type="entry name" value="P-loop containing nucleotide triphosphate hydrolases"/>
    <property type="match status" value="1"/>
</dbReference>
<evidence type="ECO:0000256" key="7">
    <source>
        <dbReference type="SAM" id="MobiDB-lite"/>
    </source>
</evidence>
<dbReference type="Pfam" id="PF00004">
    <property type="entry name" value="AAA"/>
    <property type="match status" value="1"/>
</dbReference>
<evidence type="ECO:0000256" key="5">
    <source>
        <dbReference type="ARBA" id="ARBA00023242"/>
    </source>
</evidence>
<keyword evidence="6" id="KW-0067">ATP-binding</keyword>
<dbReference type="GO" id="GO:0005664">
    <property type="term" value="C:nuclear origin of replication recognition complex"/>
    <property type="evidence" value="ECO:0007669"/>
    <property type="project" value="TreeGrafter"/>
</dbReference>
<dbReference type="GO" id="GO:0006270">
    <property type="term" value="P:DNA replication initiation"/>
    <property type="evidence" value="ECO:0007669"/>
    <property type="project" value="TreeGrafter"/>
</dbReference>
<evidence type="ECO:0000256" key="3">
    <source>
        <dbReference type="ARBA" id="ARBA00022705"/>
    </source>
</evidence>
<evidence type="ECO:0000256" key="4">
    <source>
        <dbReference type="ARBA" id="ARBA00023125"/>
    </source>
</evidence>
<dbReference type="SUPFAM" id="SSF52540">
    <property type="entry name" value="P-loop containing nucleoside triphosphate hydrolases"/>
    <property type="match status" value="1"/>
</dbReference>
<dbReference type="EMBL" id="PYSW02000049">
    <property type="protein sequence ID" value="KAG2373927.1"/>
    <property type="molecule type" value="Genomic_DNA"/>
</dbReference>
<proteinExistence type="inferred from homology"/>
<keyword evidence="10" id="KW-1185">Reference proteome</keyword>
<evidence type="ECO:0000256" key="6">
    <source>
        <dbReference type="RuleBase" id="RU365058"/>
    </source>
</evidence>
<dbReference type="Gene3D" id="1.10.8.60">
    <property type="match status" value="1"/>
</dbReference>
<comment type="subcellular location">
    <subcellularLocation>
        <location evidence="1 6">Nucleus</location>
    </subcellularLocation>
</comment>
<dbReference type="GO" id="GO:0033314">
    <property type="term" value="P:mitotic DNA replication checkpoint signaling"/>
    <property type="evidence" value="ECO:0007669"/>
    <property type="project" value="TreeGrafter"/>
</dbReference>
<comment type="similarity">
    <text evidence="2 6">Belongs to the ORC1 family.</text>
</comment>
<reference evidence="9 10" key="1">
    <citation type="journal article" date="2018" name="BMC Genomics">
        <title>The genome of Naegleria lovaniensis, the basis for a comparative approach to unravel pathogenicity factors of the human pathogenic amoeba N. fowleri.</title>
        <authorList>
            <person name="Liechti N."/>
            <person name="Schurch N."/>
            <person name="Bruggmann R."/>
            <person name="Wittwer M."/>
        </authorList>
    </citation>
    <scope>NUCLEOTIDE SEQUENCE [LARGE SCALE GENOMIC DNA]</scope>
    <source>
        <strain evidence="9 10">ATCC 30569</strain>
    </source>
</reference>
<dbReference type="PANTHER" id="PTHR10763">
    <property type="entry name" value="CELL DIVISION CONTROL PROTEIN 6-RELATED"/>
    <property type="match status" value="1"/>
</dbReference>
<comment type="caution">
    <text evidence="9">The sequence shown here is derived from an EMBL/GenBank/DDBJ whole genome shotgun (WGS) entry which is preliminary data.</text>
</comment>
<dbReference type="InterPro" id="IPR050311">
    <property type="entry name" value="ORC1/CDC6"/>
</dbReference>
<protein>
    <recommendedName>
        <fullName evidence="6">Origin recognition complex subunit 1</fullName>
    </recommendedName>
</protein>
<name>A0AA88KIH3_NAELO</name>
<evidence type="ECO:0000313" key="10">
    <source>
        <dbReference type="Proteomes" id="UP000816034"/>
    </source>
</evidence>
<dbReference type="GO" id="GO:0016887">
    <property type="term" value="F:ATP hydrolysis activity"/>
    <property type="evidence" value="ECO:0007669"/>
    <property type="project" value="InterPro"/>
</dbReference>
<dbReference type="CDD" id="cd00009">
    <property type="entry name" value="AAA"/>
    <property type="match status" value="1"/>
</dbReference>
<feature type="compositionally biased region" description="Low complexity" evidence="7">
    <location>
        <begin position="1"/>
        <end position="18"/>
    </location>
</feature>
<sequence length="447" mass="50667">MIKSHVGSSSSHQHTTSSLGLEDQHFDASSQPLPCREKELAQIKQNISNRIELSCPYTMYVSGEPGTGKTASVKQVVTELCNEKPGIVSIFINAMKLSQPSKAFEIIFDKVVKGNNRTSKSKTKTTCKTKIETYFKNPKTIGKRPYVIVIIDEMDFFVMNTTNNTKNIHLLYDLVDVTRDANSKLCIIGISNTVSLLDKLHAKIKSRFDDTLTFFPYENEQIRTIVESKILNNYEGYFEKSAIKMIGSIIARKAGDIRRAIDIIKRCIEVYQCTPQTSEKKKIDSIFVKNIASDYADIYPIESLSIYHKIFLYCVIQEYQMKAKTLKENPNAAMTGSSDANPDNILFERVVMRFQNLLAMCTENSTKSSLPSVASSSPNHNNNKNTHLLHLSMDQLEHVMGTCVELGFISIEYDNRERLPLIHLQNDPQEILYSLETDSEMKNVLVR</sequence>
<keyword evidence="4 6" id="KW-0238">DNA-binding</keyword>
<feature type="region of interest" description="Disordered" evidence="7">
    <location>
        <begin position="1"/>
        <end position="29"/>
    </location>
</feature>
<comment type="subunit">
    <text evidence="6">ORC is composed of six subunits.</text>
</comment>
<feature type="domain" description="AAA+ ATPase" evidence="8">
    <location>
        <begin position="55"/>
        <end position="218"/>
    </location>
</feature>
<dbReference type="AlphaFoldDB" id="A0AA88KIH3"/>
<dbReference type="SMART" id="SM00382">
    <property type="entry name" value="AAA"/>
    <property type="match status" value="1"/>
</dbReference>
<keyword evidence="3 6" id="KW-0235">DNA replication</keyword>